<evidence type="ECO:0000313" key="1">
    <source>
        <dbReference type="EMBL" id="MFB2879087.1"/>
    </source>
</evidence>
<accession>A0ABV4X9L5</accession>
<proteinExistence type="predicted"/>
<dbReference type="Pfam" id="PF11209">
    <property type="entry name" value="LmeA"/>
    <property type="match status" value="1"/>
</dbReference>
<reference evidence="1 2" key="1">
    <citation type="submission" date="2024-09" db="EMBL/GenBank/DDBJ databases">
        <title>Floridaenema gen nov. (Aerosakkonemataceae, Aerosakkonematales ord. nov., Cyanobacteria) from benthic tropical and subtropical fresh waters, with the description of four new species.</title>
        <authorList>
            <person name="Moretto J.A."/>
            <person name="Berthold D.E."/>
            <person name="Lefler F.W."/>
            <person name="Huang I.-S."/>
            <person name="Laughinghouse H. IV."/>
        </authorList>
    </citation>
    <scope>NUCLEOTIDE SEQUENCE [LARGE SCALE GENOMIC DNA]</scope>
    <source>
        <strain evidence="1 2">BLCC-F46</strain>
    </source>
</reference>
<evidence type="ECO:0000313" key="2">
    <source>
        <dbReference type="Proteomes" id="UP001576774"/>
    </source>
</evidence>
<keyword evidence="2" id="KW-1185">Reference proteome</keyword>
<dbReference type="Proteomes" id="UP001576774">
    <property type="component" value="Unassembled WGS sequence"/>
</dbReference>
<organism evidence="1 2">
    <name type="scientific">Floridaenema aerugineum BLCC-F46</name>
    <dbReference type="NCBI Taxonomy" id="3153654"/>
    <lineage>
        <taxon>Bacteria</taxon>
        <taxon>Bacillati</taxon>
        <taxon>Cyanobacteriota</taxon>
        <taxon>Cyanophyceae</taxon>
        <taxon>Oscillatoriophycideae</taxon>
        <taxon>Aerosakkonematales</taxon>
        <taxon>Aerosakkonemataceae</taxon>
        <taxon>Floridanema</taxon>
        <taxon>Floridanema aerugineum</taxon>
    </lineage>
</organism>
<dbReference type="InterPro" id="IPR021373">
    <property type="entry name" value="DUF2993"/>
</dbReference>
<name>A0ABV4X9L5_9CYAN</name>
<dbReference type="RefSeq" id="WP_413272137.1">
    <property type="nucleotide sequence ID" value="NZ_JBHFNQ010000147.1"/>
</dbReference>
<protein>
    <submittedName>
        <fullName evidence="1">DUF2993 domain-containing protein</fullName>
    </submittedName>
</protein>
<gene>
    <name evidence="1" type="ORF">ACE1CC_19715</name>
</gene>
<dbReference type="EMBL" id="JBHFNQ010000147">
    <property type="protein sequence ID" value="MFB2879087.1"/>
    <property type="molecule type" value="Genomic_DNA"/>
</dbReference>
<comment type="caution">
    <text evidence="1">The sequence shown here is derived from an EMBL/GenBank/DDBJ whole genome shotgun (WGS) entry which is preliminary data.</text>
</comment>
<sequence>MSVDQPGLGEQALSKAAEIGLATQLDQVEELNVDIRTEPIQLMQGQLESVAIEGKGLVMKEDLRTEKLEMQVGNIAINPLSAAFGKIELSHPTQAETRVVLTEQDIDRAFNSDFLRQKLQNMQVNLADKPVTVDTQQVEFSLPGNDKFSLGATFYLRETGETKQTAFTAVPQIASGGNRISLEQVEYIEGQEISPELTEALLTKSSELLDFTNFELKGMSLRLKNLDVQPGTLVVEAEAYIRSFPSS</sequence>